<organism evidence="6 7">
    <name type="scientific">Kordiimonas pumila</name>
    <dbReference type="NCBI Taxonomy" id="2161677"/>
    <lineage>
        <taxon>Bacteria</taxon>
        <taxon>Pseudomonadati</taxon>
        <taxon>Pseudomonadota</taxon>
        <taxon>Alphaproteobacteria</taxon>
        <taxon>Kordiimonadales</taxon>
        <taxon>Kordiimonadaceae</taxon>
        <taxon>Kordiimonas</taxon>
    </lineage>
</organism>
<reference evidence="7" key="1">
    <citation type="journal article" date="2019" name="Int. J. Syst. Evol. Microbiol.">
        <title>The Global Catalogue of Microorganisms (GCM) 10K type strain sequencing project: providing services to taxonomists for standard genome sequencing and annotation.</title>
        <authorList>
            <consortium name="The Broad Institute Genomics Platform"/>
            <consortium name="The Broad Institute Genome Sequencing Center for Infectious Disease"/>
            <person name="Wu L."/>
            <person name="Ma J."/>
        </authorList>
    </citation>
    <scope>NUCLEOTIDE SEQUENCE [LARGE SCALE GENOMIC DNA]</scope>
    <source>
        <strain evidence="7">KCTC 62164</strain>
    </source>
</reference>
<dbReference type="RefSeq" id="WP_194212343.1">
    <property type="nucleotide sequence ID" value="NZ_CP061205.1"/>
</dbReference>
<proteinExistence type="predicted"/>
<dbReference type="Gene3D" id="3.40.1090.10">
    <property type="entry name" value="Cytosolic phospholipase A2 catalytic domain"/>
    <property type="match status" value="1"/>
</dbReference>
<feature type="active site" description="Proton acceptor" evidence="4">
    <location>
        <position position="153"/>
    </location>
</feature>
<accession>A0ABV7D1A1</accession>
<evidence type="ECO:0000259" key="5">
    <source>
        <dbReference type="PROSITE" id="PS51635"/>
    </source>
</evidence>
<dbReference type="EMBL" id="JBHRSL010000002">
    <property type="protein sequence ID" value="MFC3050929.1"/>
    <property type="molecule type" value="Genomic_DNA"/>
</dbReference>
<sequence>MARIGIALGGGAGLGWAHIGVIRVLEEENIPISAVAGTSIGAIVGACVADDRVDDLEEIARSISLKEMLALGEFGFNKGSLIGAGKIERKLREHFGTRTIQQLQKPFAAIAADLYTGTKIVLEDGDIVTALRASSAVPGVLPPVKTETMCLVDGGVIDPIPIGAAYDLGADVVIAVDLQGDYVGRAKRFGFDPDTMRRQNMVVLKTARAGWSLALKSLGQAAIEQYKPEVIITPKIGHIDMGDFTKAEELIVLGMEATKAILPSIHALLTKKSRA</sequence>
<keyword evidence="1 4" id="KW-0378">Hydrolase</keyword>
<feature type="short sequence motif" description="DGA/G" evidence="4">
    <location>
        <begin position="153"/>
        <end position="155"/>
    </location>
</feature>
<evidence type="ECO:0000313" key="6">
    <source>
        <dbReference type="EMBL" id="MFC3050929.1"/>
    </source>
</evidence>
<keyword evidence="7" id="KW-1185">Reference proteome</keyword>
<keyword evidence="3 4" id="KW-0443">Lipid metabolism</keyword>
<dbReference type="InterPro" id="IPR050301">
    <property type="entry name" value="NTE"/>
</dbReference>
<dbReference type="PANTHER" id="PTHR14226">
    <property type="entry name" value="NEUROPATHY TARGET ESTERASE/SWISS CHEESE D.MELANOGASTER"/>
    <property type="match status" value="1"/>
</dbReference>
<protein>
    <submittedName>
        <fullName evidence="6">Patatin-like phospholipase family protein</fullName>
    </submittedName>
</protein>
<comment type="caution">
    <text evidence="4">Lacks conserved residue(s) required for the propagation of feature annotation.</text>
</comment>
<feature type="active site" description="Nucleophile" evidence="4">
    <location>
        <position position="39"/>
    </location>
</feature>
<dbReference type="Proteomes" id="UP001595444">
    <property type="component" value="Unassembled WGS sequence"/>
</dbReference>
<dbReference type="SUPFAM" id="SSF52151">
    <property type="entry name" value="FabD/lysophospholipase-like"/>
    <property type="match status" value="1"/>
</dbReference>
<dbReference type="Pfam" id="PF01734">
    <property type="entry name" value="Patatin"/>
    <property type="match status" value="1"/>
</dbReference>
<feature type="short sequence motif" description="GXSXG" evidence="4">
    <location>
        <begin position="37"/>
        <end position="41"/>
    </location>
</feature>
<dbReference type="PROSITE" id="PS51635">
    <property type="entry name" value="PNPLA"/>
    <property type="match status" value="1"/>
</dbReference>
<dbReference type="InterPro" id="IPR002641">
    <property type="entry name" value="PNPLA_dom"/>
</dbReference>
<comment type="caution">
    <text evidence="6">The sequence shown here is derived from an EMBL/GenBank/DDBJ whole genome shotgun (WGS) entry which is preliminary data.</text>
</comment>
<gene>
    <name evidence="6" type="ORF">ACFOKA_03310</name>
</gene>
<feature type="domain" description="PNPLA" evidence="5">
    <location>
        <begin position="6"/>
        <end position="166"/>
    </location>
</feature>
<name>A0ABV7D1A1_9PROT</name>
<evidence type="ECO:0000256" key="4">
    <source>
        <dbReference type="PROSITE-ProRule" id="PRU01161"/>
    </source>
</evidence>
<evidence type="ECO:0000313" key="7">
    <source>
        <dbReference type="Proteomes" id="UP001595444"/>
    </source>
</evidence>
<dbReference type="PANTHER" id="PTHR14226:SF76">
    <property type="entry name" value="NTE FAMILY PROTEIN RSSA"/>
    <property type="match status" value="1"/>
</dbReference>
<evidence type="ECO:0000256" key="1">
    <source>
        <dbReference type="ARBA" id="ARBA00022801"/>
    </source>
</evidence>
<keyword evidence="2 4" id="KW-0442">Lipid degradation</keyword>
<evidence type="ECO:0000256" key="2">
    <source>
        <dbReference type="ARBA" id="ARBA00022963"/>
    </source>
</evidence>
<dbReference type="InterPro" id="IPR016035">
    <property type="entry name" value="Acyl_Trfase/lysoPLipase"/>
</dbReference>
<evidence type="ECO:0000256" key="3">
    <source>
        <dbReference type="ARBA" id="ARBA00023098"/>
    </source>
</evidence>